<dbReference type="Gramene" id="ONI28059">
    <property type="protein sequence ID" value="ONI28059"/>
    <property type="gene ID" value="PRUPE_1G119900"/>
</dbReference>
<dbReference type="AlphaFoldDB" id="A0A251QW43"/>
<proteinExistence type="predicted"/>
<sequence length="176" mass="18878">MSARRQGIHNNEGAGGSRNYDPQNVINETSGATDVGVFPLGSSDTVWTNARGGEGKKPKGVGEDISGNKIKGDGAPKGFHNFSNTNKTTNEEDYCATRNIHDNRVTAVNGAECVGMDNFHNTNLMRGSQGQGGREGREDFPNPNPSAIGHNIYSNKIRADGSRKVGYNNFGNTTQY</sequence>
<feature type="compositionally biased region" description="Basic and acidic residues" evidence="1">
    <location>
        <begin position="53"/>
        <end position="62"/>
    </location>
</feature>
<organism evidence="2 3">
    <name type="scientific">Prunus persica</name>
    <name type="common">Peach</name>
    <name type="synonym">Amygdalus persica</name>
    <dbReference type="NCBI Taxonomy" id="3760"/>
    <lineage>
        <taxon>Eukaryota</taxon>
        <taxon>Viridiplantae</taxon>
        <taxon>Streptophyta</taxon>
        <taxon>Embryophyta</taxon>
        <taxon>Tracheophyta</taxon>
        <taxon>Spermatophyta</taxon>
        <taxon>Magnoliopsida</taxon>
        <taxon>eudicotyledons</taxon>
        <taxon>Gunneridae</taxon>
        <taxon>Pentapetalae</taxon>
        <taxon>rosids</taxon>
        <taxon>fabids</taxon>
        <taxon>Rosales</taxon>
        <taxon>Rosaceae</taxon>
        <taxon>Amygdaloideae</taxon>
        <taxon>Amygdaleae</taxon>
        <taxon>Prunus</taxon>
    </lineage>
</organism>
<gene>
    <name evidence="2" type="ORF">PRUPE_1G119900</name>
</gene>
<reference evidence="2 3" key="1">
    <citation type="journal article" date="2013" name="Nat. Genet.">
        <title>The high-quality draft genome of peach (Prunus persica) identifies unique patterns of genetic diversity, domestication and genome evolution.</title>
        <authorList>
            <consortium name="International Peach Genome Initiative"/>
            <person name="Verde I."/>
            <person name="Abbott A.G."/>
            <person name="Scalabrin S."/>
            <person name="Jung S."/>
            <person name="Shu S."/>
            <person name="Marroni F."/>
            <person name="Zhebentyayeva T."/>
            <person name="Dettori M.T."/>
            <person name="Grimwood J."/>
            <person name="Cattonaro F."/>
            <person name="Zuccolo A."/>
            <person name="Rossini L."/>
            <person name="Jenkins J."/>
            <person name="Vendramin E."/>
            <person name="Meisel L.A."/>
            <person name="Decroocq V."/>
            <person name="Sosinski B."/>
            <person name="Prochnik S."/>
            <person name="Mitros T."/>
            <person name="Policriti A."/>
            <person name="Cipriani G."/>
            <person name="Dondini L."/>
            <person name="Ficklin S."/>
            <person name="Goodstein D.M."/>
            <person name="Xuan P."/>
            <person name="Del Fabbro C."/>
            <person name="Aramini V."/>
            <person name="Copetti D."/>
            <person name="Gonzalez S."/>
            <person name="Horner D.S."/>
            <person name="Falchi R."/>
            <person name="Lucas S."/>
            <person name="Mica E."/>
            <person name="Maldonado J."/>
            <person name="Lazzari B."/>
            <person name="Bielenberg D."/>
            <person name="Pirona R."/>
            <person name="Miculan M."/>
            <person name="Barakat A."/>
            <person name="Testolin R."/>
            <person name="Stella A."/>
            <person name="Tartarini S."/>
            <person name="Tonutti P."/>
            <person name="Arus P."/>
            <person name="Orellana A."/>
            <person name="Wells C."/>
            <person name="Main D."/>
            <person name="Vizzotto G."/>
            <person name="Silva H."/>
            <person name="Salamini F."/>
            <person name="Schmutz J."/>
            <person name="Morgante M."/>
            <person name="Rokhsar D.S."/>
        </authorList>
    </citation>
    <scope>NUCLEOTIDE SEQUENCE [LARGE SCALE GENOMIC DNA]</scope>
    <source>
        <strain evidence="3">cv. Nemared</strain>
    </source>
</reference>
<evidence type="ECO:0000256" key="1">
    <source>
        <dbReference type="SAM" id="MobiDB-lite"/>
    </source>
</evidence>
<dbReference type="Proteomes" id="UP000006882">
    <property type="component" value="Chromosome G1"/>
</dbReference>
<keyword evidence="3" id="KW-1185">Reference proteome</keyword>
<evidence type="ECO:0000313" key="2">
    <source>
        <dbReference type="EMBL" id="ONI28059.1"/>
    </source>
</evidence>
<accession>A0A251QW43</accession>
<evidence type="ECO:0000313" key="3">
    <source>
        <dbReference type="Proteomes" id="UP000006882"/>
    </source>
</evidence>
<feature type="compositionally biased region" description="Polar residues" evidence="1">
    <location>
        <begin position="20"/>
        <end position="32"/>
    </location>
</feature>
<feature type="region of interest" description="Disordered" evidence="1">
    <location>
        <begin position="1"/>
        <end position="87"/>
    </location>
</feature>
<protein>
    <submittedName>
        <fullName evidence="2">Uncharacterized protein</fullName>
    </submittedName>
</protein>
<name>A0A251QW43_PRUPE</name>
<feature type="region of interest" description="Disordered" evidence="1">
    <location>
        <begin position="127"/>
        <end position="149"/>
    </location>
</feature>
<dbReference type="EMBL" id="CM007651">
    <property type="protein sequence ID" value="ONI28059.1"/>
    <property type="molecule type" value="Genomic_DNA"/>
</dbReference>